<dbReference type="GO" id="GO:0003677">
    <property type="term" value="F:DNA binding"/>
    <property type="evidence" value="ECO:0007669"/>
    <property type="project" value="UniProtKB-UniRule"/>
</dbReference>
<evidence type="ECO:0000256" key="2">
    <source>
        <dbReference type="PROSITE-ProRule" id="PRU00335"/>
    </source>
</evidence>
<name>A0A4Q2K7Q9_9FIRM</name>
<dbReference type="AlphaFoldDB" id="A0A4Q2K7Q9"/>
<dbReference type="InterPro" id="IPR001647">
    <property type="entry name" value="HTH_TetR"/>
</dbReference>
<dbReference type="PANTHER" id="PTHR43479:SF7">
    <property type="entry name" value="TETR-FAMILY TRANSCRIPTIONAL REGULATOR"/>
    <property type="match status" value="1"/>
</dbReference>
<keyword evidence="5" id="KW-1185">Reference proteome</keyword>
<organism evidence="4 5">
    <name type="scientific">Candidatus Borkfalkia ceftriaxoniphila</name>
    <dbReference type="NCBI Taxonomy" id="2508949"/>
    <lineage>
        <taxon>Bacteria</taxon>
        <taxon>Bacillati</taxon>
        <taxon>Bacillota</taxon>
        <taxon>Clostridia</taxon>
        <taxon>Christensenellales</taxon>
        <taxon>Christensenellaceae</taxon>
        <taxon>Candidatus Borkfalkia</taxon>
    </lineage>
</organism>
<dbReference type="EMBL" id="SDOZ01000004">
    <property type="protein sequence ID" value="RXZ58053.1"/>
    <property type="molecule type" value="Genomic_DNA"/>
</dbReference>
<evidence type="ECO:0000313" key="5">
    <source>
        <dbReference type="Proteomes" id="UP000291269"/>
    </source>
</evidence>
<feature type="DNA-binding region" description="H-T-H motif" evidence="2">
    <location>
        <begin position="34"/>
        <end position="53"/>
    </location>
</feature>
<evidence type="ECO:0000313" key="4">
    <source>
        <dbReference type="EMBL" id="RXZ58053.1"/>
    </source>
</evidence>
<feature type="domain" description="HTH tetR-type" evidence="3">
    <location>
        <begin position="11"/>
        <end position="71"/>
    </location>
</feature>
<dbReference type="PANTHER" id="PTHR43479">
    <property type="entry name" value="ACREF/ENVCD OPERON REPRESSOR-RELATED"/>
    <property type="match status" value="1"/>
</dbReference>
<dbReference type="Gene3D" id="1.10.357.10">
    <property type="entry name" value="Tetracycline Repressor, domain 2"/>
    <property type="match status" value="1"/>
</dbReference>
<dbReference type="Proteomes" id="UP000291269">
    <property type="component" value="Unassembled WGS sequence"/>
</dbReference>
<reference evidence="4 5" key="1">
    <citation type="journal article" date="2019" name="Gut">
        <title>Antibiotics-induced monodominance of a novel gut bacterial order.</title>
        <authorList>
            <person name="Hildebrand F."/>
            <person name="Moitinho-Silva L."/>
            <person name="Blasche S."/>
            <person name="Jahn M.T."/>
            <person name="Gossmann T.I."/>
            <person name="Heuerta-Cepas J."/>
            <person name="Hercog R."/>
            <person name="Luetge M."/>
            <person name="Bahram M."/>
            <person name="Pryszlak A."/>
            <person name="Alves R.J."/>
            <person name="Waszak S.M."/>
            <person name="Zhu A."/>
            <person name="Ye L."/>
            <person name="Costea P.I."/>
            <person name="Aalvink S."/>
            <person name="Belzer C."/>
            <person name="Forslund S.K."/>
            <person name="Sunagawa S."/>
            <person name="Hentschel U."/>
            <person name="Merten C."/>
            <person name="Patil K.R."/>
            <person name="Benes V."/>
            <person name="Bork P."/>
        </authorList>
    </citation>
    <scope>NUCLEOTIDE SEQUENCE [LARGE SCALE GENOMIC DNA]</scope>
    <source>
        <strain evidence="4 5">HDS1380</strain>
    </source>
</reference>
<keyword evidence="1 2" id="KW-0238">DNA-binding</keyword>
<dbReference type="InterPro" id="IPR009057">
    <property type="entry name" value="Homeodomain-like_sf"/>
</dbReference>
<dbReference type="SUPFAM" id="SSF46689">
    <property type="entry name" value="Homeodomain-like"/>
    <property type="match status" value="1"/>
</dbReference>
<sequence length="194" mass="22291">MHGNKQDKRSVRTCAAIESALLRLLGGRDINEITIKRLCEEADVNRTTFYLHYTSVFDVLENIREEIITRILKNYTVHKFPHGSEAYTDFLTAVREETERMPMLEEFLANSKEAAMFTQDLKYSFYERLHGALVKEASEDKKECCAYVTVFLCSGVIDAYILWLKNGKATPFEVLCKSFSALIKTGHACFMPHE</sequence>
<evidence type="ECO:0000259" key="3">
    <source>
        <dbReference type="PROSITE" id="PS50977"/>
    </source>
</evidence>
<dbReference type="RefSeq" id="WP_129226984.1">
    <property type="nucleotide sequence ID" value="NZ_SDOZ01000004.1"/>
</dbReference>
<accession>A0A4Q2K7Q9</accession>
<evidence type="ECO:0000256" key="1">
    <source>
        <dbReference type="ARBA" id="ARBA00023125"/>
    </source>
</evidence>
<dbReference type="OrthoDB" id="9810250at2"/>
<dbReference type="InterPro" id="IPR050624">
    <property type="entry name" value="HTH-type_Tx_Regulator"/>
</dbReference>
<protein>
    <submittedName>
        <fullName evidence="4">TetR/AcrR family transcriptional regulator</fullName>
    </submittedName>
</protein>
<comment type="caution">
    <text evidence="4">The sequence shown here is derived from an EMBL/GenBank/DDBJ whole genome shotgun (WGS) entry which is preliminary data.</text>
</comment>
<gene>
    <name evidence="4" type="ORF">ESZ91_10365</name>
</gene>
<proteinExistence type="predicted"/>
<dbReference type="PROSITE" id="PS50977">
    <property type="entry name" value="HTH_TETR_2"/>
    <property type="match status" value="1"/>
</dbReference>